<dbReference type="GO" id="GO:0016757">
    <property type="term" value="F:glycosyltransferase activity"/>
    <property type="evidence" value="ECO:0007669"/>
    <property type="project" value="UniProtKB-KW"/>
</dbReference>
<dbReference type="Proteomes" id="UP000543174">
    <property type="component" value="Unassembled WGS sequence"/>
</dbReference>
<dbReference type="PANTHER" id="PTHR22916:SF51">
    <property type="entry name" value="GLYCOSYLTRANSFERASE EPSH-RELATED"/>
    <property type="match status" value="1"/>
</dbReference>
<dbReference type="PANTHER" id="PTHR22916">
    <property type="entry name" value="GLYCOSYLTRANSFERASE"/>
    <property type="match status" value="1"/>
</dbReference>
<comment type="caution">
    <text evidence="5">The sequence shown here is derived from an EMBL/GenBank/DDBJ whole genome shotgun (WGS) entry which is preliminary data.</text>
</comment>
<keyword evidence="2" id="KW-0328">Glycosyltransferase</keyword>
<keyword evidence="6" id="KW-1185">Reference proteome</keyword>
<keyword evidence="3" id="KW-0808">Transferase</keyword>
<evidence type="ECO:0000313" key="6">
    <source>
        <dbReference type="Proteomes" id="UP000543174"/>
    </source>
</evidence>
<dbReference type="CDD" id="cd00761">
    <property type="entry name" value="Glyco_tranf_GTA_type"/>
    <property type="match status" value="1"/>
</dbReference>
<evidence type="ECO:0000259" key="4">
    <source>
        <dbReference type="Pfam" id="PF00535"/>
    </source>
</evidence>
<sequence length="428" mass="49631">MKDIQVILLSYSNSSALHQALMSLNLIINRVKGVVVIDIPDLLLKTADSFTTQAKIEYVKLNNNDLGKVLNNYIKELSCEYVLFLYDQDYLNSNITEMKLELSNEKQVMTYQSTIKDITFQRPFFVKTYFLKQNTFFQNNEVPFKEAILPSWLSLLDQYHIILENRDIISQYFKDASTSNVEKIKFIKKYQSKVPNQIAQPSVAVMISNYNMADYVGTAINSCFLQSSRPEQILVVDDGSTDESYKVLENWIYDPRFKLLSKKNGGKARALNELIPYIETEFIVELDADDWLDPDAIFVIKNHLRNLAEDVAVLYGNLRAWKQMNFGKLKYKGVRKGSQVLNKKELISYTFPLGPRIYRTSSLKENKGFPVIEFEDGRMYEDVSLLNTLLGKNRLLYKDFTIYNVREHESSITKKNPSTWSDFLKLLN</sequence>
<dbReference type="Gene3D" id="3.90.550.10">
    <property type="entry name" value="Spore Coat Polysaccharide Biosynthesis Protein SpsA, Chain A"/>
    <property type="match status" value="1"/>
</dbReference>
<dbReference type="InterPro" id="IPR001173">
    <property type="entry name" value="Glyco_trans_2-like"/>
</dbReference>
<protein>
    <recommendedName>
        <fullName evidence="4">Glycosyltransferase 2-like domain-containing protein</fullName>
    </recommendedName>
</protein>
<gene>
    <name evidence="5" type="ORF">HNP21_005409</name>
</gene>
<organism evidence="5 6">
    <name type="scientific">Priestia aryabhattai</name>
    <name type="common">Bacillus aryabhattai</name>
    <dbReference type="NCBI Taxonomy" id="412384"/>
    <lineage>
        <taxon>Bacteria</taxon>
        <taxon>Bacillati</taxon>
        <taxon>Bacillota</taxon>
        <taxon>Bacilli</taxon>
        <taxon>Bacillales</taxon>
        <taxon>Bacillaceae</taxon>
        <taxon>Priestia</taxon>
    </lineage>
</organism>
<accession>A0A7W3RHI8</accession>
<reference evidence="5" key="1">
    <citation type="submission" date="2020-08" db="EMBL/GenBank/DDBJ databases">
        <title>Functional genomics of gut bacteria from endangered species of beetles.</title>
        <authorList>
            <person name="Carlos-Shanley C."/>
        </authorList>
    </citation>
    <scope>NUCLEOTIDE SEQUENCE [LARGE SCALE GENOMIC DNA]</scope>
    <source>
        <strain evidence="5">S00060</strain>
    </source>
</reference>
<dbReference type="Pfam" id="PF00535">
    <property type="entry name" value="Glycos_transf_2"/>
    <property type="match status" value="1"/>
</dbReference>
<comment type="similarity">
    <text evidence="1">Belongs to the glycosyltransferase 2 family.</text>
</comment>
<dbReference type="InterPro" id="IPR029044">
    <property type="entry name" value="Nucleotide-diphossugar_trans"/>
</dbReference>
<name>A0A7W3RHI8_PRIAR</name>
<evidence type="ECO:0000256" key="2">
    <source>
        <dbReference type="ARBA" id="ARBA00022676"/>
    </source>
</evidence>
<evidence type="ECO:0000256" key="3">
    <source>
        <dbReference type="ARBA" id="ARBA00022679"/>
    </source>
</evidence>
<dbReference type="RefSeq" id="WP_182527954.1">
    <property type="nucleotide sequence ID" value="NZ_JACJHT010000010.1"/>
</dbReference>
<feature type="domain" description="Glycosyltransferase 2-like" evidence="4">
    <location>
        <begin position="205"/>
        <end position="330"/>
    </location>
</feature>
<dbReference type="SUPFAM" id="SSF53448">
    <property type="entry name" value="Nucleotide-diphospho-sugar transferases"/>
    <property type="match status" value="1"/>
</dbReference>
<evidence type="ECO:0000313" key="5">
    <source>
        <dbReference type="EMBL" id="MBA9042274.1"/>
    </source>
</evidence>
<evidence type="ECO:0000256" key="1">
    <source>
        <dbReference type="ARBA" id="ARBA00006739"/>
    </source>
</evidence>
<dbReference type="AlphaFoldDB" id="A0A7W3RHI8"/>
<proteinExistence type="inferred from homology"/>
<dbReference type="EMBL" id="JACJHT010000010">
    <property type="protein sequence ID" value="MBA9042274.1"/>
    <property type="molecule type" value="Genomic_DNA"/>
</dbReference>